<proteinExistence type="predicted"/>
<name>A0A9W8TJL4_9PEZI</name>
<organism evidence="2 3">
    <name type="scientific">Xylaria arbuscula</name>
    <dbReference type="NCBI Taxonomy" id="114810"/>
    <lineage>
        <taxon>Eukaryota</taxon>
        <taxon>Fungi</taxon>
        <taxon>Dikarya</taxon>
        <taxon>Ascomycota</taxon>
        <taxon>Pezizomycotina</taxon>
        <taxon>Sordariomycetes</taxon>
        <taxon>Xylariomycetidae</taxon>
        <taxon>Xylariales</taxon>
        <taxon>Xylariaceae</taxon>
        <taxon>Xylaria</taxon>
    </lineage>
</organism>
<evidence type="ECO:0000313" key="3">
    <source>
        <dbReference type="Proteomes" id="UP001148614"/>
    </source>
</evidence>
<protein>
    <submittedName>
        <fullName evidence="2">Uncharacterized protein</fullName>
    </submittedName>
</protein>
<keyword evidence="3" id="KW-1185">Reference proteome</keyword>
<dbReference type="EMBL" id="JANPWZ010001415">
    <property type="protein sequence ID" value="KAJ3565966.1"/>
    <property type="molecule type" value="Genomic_DNA"/>
</dbReference>
<gene>
    <name evidence="2" type="ORF">NPX13_g7307</name>
</gene>
<reference evidence="2" key="1">
    <citation type="submission" date="2022-07" db="EMBL/GenBank/DDBJ databases">
        <title>Genome Sequence of Xylaria arbuscula.</title>
        <authorList>
            <person name="Buettner E."/>
        </authorList>
    </citation>
    <scope>NUCLEOTIDE SEQUENCE</scope>
    <source>
        <strain evidence="2">VT107</strain>
    </source>
</reference>
<dbReference type="AlphaFoldDB" id="A0A9W8TJL4"/>
<accession>A0A9W8TJL4</accession>
<sequence>MATNNSQQAPSNEDSLSNHASISTSTGGPVIDASDFITPSIHRHELDATIQPGSSSYGLMYFQDHHEDRLMGLFAGVASFHPQHAHQAYHEHMISTQDIMLLGIGAHFDNEPNQTARPAMLEVDGESTW</sequence>
<feature type="compositionally biased region" description="Polar residues" evidence="1">
    <location>
        <begin position="1"/>
        <end position="27"/>
    </location>
</feature>
<feature type="region of interest" description="Disordered" evidence="1">
    <location>
        <begin position="1"/>
        <end position="31"/>
    </location>
</feature>
<evidence type="ECO:0000313" key="2">
    <source>
        <dbReference type="EMBL" id="KAJ3565966.1"/>
    </source>
</evidence>
<comment type="caution">
    <text evidence="2">The sequence shown here is derived from an EMBL/GenBank/DDBJ whole genome shotgun (WGS) entry which is preliminary data.</text>
</comment>
<evidence type="ECO:0000256" key="1">
    <source>
        <dbReference type="SAM" id="MobiDB-lite"/>
    </source>
</evidence>
<dbReference type="Proteomes" id="UP001148614">
    <property type="component" value="Unassembled WGS sequence"/>
</dbReference>